<evidence type="ECO:0000313" key="8">
    <source>
        <dbReference type="EMBL" id="TVU26591.1"/>
    </source>
</evidence>
<feature type="domain" description="NB-ARC" evidence="6">
    <location>
        <begin position="190"/>
        <end position="291"/>
    </location>
</feature>
<gene>
    <name evidence="8" type="ORF">EJB05_29145</name>
</gene>
<dbReference type="InterPro" id="IPR002182">
    <property type="entry name" value="NB-ARC"/>
</dbReference>
<dbReference type="Pfam" id="PF18052">
    <property type="entry name" value="Rx_N"/>
    <property type="match status" value="1"/>
</dbReference>
<dbReference type="OrthoDB" id="3027644at2759"/>
<keyword evidence="4" id="KW-0547">Nucleotide-binding</keyword>
<keyword evidence="9" id="KW-1185">Reference proteome</keyword>
<name>A0A5J9UTJ1_9POAL</name>
<evidence type="ECO:0000256" key="1">
    <source>
        <dbReference type="ARBA" id="ARBA00008894"/>
    </source>
</evidence>
<comment type="caution">
    <text evidence="8">The sequence shown here is derived from an EMBL/GenBank/DDBJ whole genome shotgun (WGS) entry which is preliminary data.</text>
</comment>
<dbReference type="Proteomes" id="UP000324897">
    <property type="component" value="Chromosome 2"/>
</dbReference>
<keyword evidence="5" id="KW-0611">Plant defense</keyword>
<dbReference type="Pfam" id="PF00931">
    <property type="entry name" value="NB-ARC"/>
    <property type="match status" value="1"/>
</dbReference>
<dbReference type="InterPro" id="IPR041118">
    <property type="entry name" value="Rx_N"/>
</dbReference>
<keyword evidence="3" id="KW-0677">Repeat</keyword>
<comment type="similarity">
    <text evidence="1">Belongs to the disease resistance NB-LRR family.</text>
</comment>
<dbReference type="PANTHER" id="PTHR19338">
    <property type="entry name" value="TRANSLOCASE OF INNER MITOCHONDRIAL MEMBRANE 13 HOMOLOG"/>
    <property type="match status" value="1"/>
</dbReference>
<accession>A0A5J9UTJ1</accession>
<dbReference type="Gramene" id="TVU26591">
    <property type="protein sequence ID" value="TVU26591"/>
    <property type="gene ID" value="EJB05_29145"/>
</dbReference>
<feature type="non-terminal residue" evidence="8">
    <location>
        <position position="1"/>
    </location>
</feature>
<dbReference type="GO" id="GO:0006952">
    <property type="term" value="P:defense response"/>
    <property type="evidence" value="ECO:0007669"/>
    <property type="project" value="UniProtKB-KW"/>
</dbReference>
<proteinExistence type="inferred from homology"/>
<sequence length="304" mass="34012">MDSVAQALVGNLGRLVGAEFQQLRGVGSEVAQLRDELATMNAVLRMQSEADDSAVDHFVREWMKQVRELAYDAEDCVDLYVFRIRCLLSDAFYVRFRRLVATLSLRRRLGSDVKALRARAVAISERHARYGVSREALRRSPHLAPVSTAATASARALRPANHADQFVGMADQAGTLVERVKAVSKSDGGERKLRVFSIVGFAGLGKTTLAMEVCRRLETEFQRQAQVSVSQAFDGRNDVIGLLKRVLRQIVKPKAGNEKGIKEEDSAGDIDEMDLETLAKTLKELLKEKRYGLTYKCYHYNFFP</sequence>
<dbReference type="AlphaFoldDB" id="A0A5J9UTJ1"/>
<keyword evidence="2" id="KW-0433">Leucine-rich repeat</keyword>
<evidence type="ECO:0008006" key="10">
    <source>
        <dbReference type="Google" id="ProtNLM"/>
    </source>
</evidence>
<dbReference type="CDD" id="cd14798">
    <property type="entry name" value="RX-CC_like"/>
    <property type="match status" value="1"/>
</dbReference>
<dbReference type="SUPFAM" id="SSF52540">
    <property type="entry name" value="P-loop containing nucleoside triphosphate hydrolases"/>
    <property type="match status" value="1"/>
</dbReference>
<reference evidence="8 9" key="1">
    <citation type="journal article" date="2019" name="Sci. Rep.">
        <title>A high-quality genome of Eragrostis curvula grass provides insights into Poaceae evolution and supports new strategies to enhance forage quality.</title>
        <authorList>
            <person name="Carballo J."/>
            <person name="Santos B.A.C.M."/>
            <person name="Zappacosta D."/>
            <person name="Garbus I."/>
            <person name="Selva J.P."/>
            <person name="Gallo C.A."/>
            <person name="Diaz A."/>
            <person name="Albertini E."/>
            <person name="Caccamo M."/>
            <person name="Echenique V."/>
        </authorList>
    </citation>
    <scope>NUCLEOTIDE SEQUENCE [LARGE SCALE GENOMIC DNA]</scope>
    <source>
        <strain evidence="9">cv. Victoria</strain>
        <tissue evidence="8">Leaf</tissue>
    </source>
</reference>
<dbReference type="InterPro" id="IPR038005">
    <property type="entry name" value="RX-like_CC"/>
</dbReference>
<dbReference type="InterPro" id="IPR027417">
    <property type="entry name" value="P-loop_NTPase"/>
</dbReference>
<evidence type="ECO:0000256" key="5">
    <source>
        <dbReference type="ARBA" id="ARBA00022821"/>
    </source>
</evidence>
<dbReference type="Gene3D" id="3.40.50.300">
    <property type="entry name" value="P-loop containing nucleotide triphosphate hydrolases"/>
    <property type="match status" value="1"/>
</dbReference>
<evidence type="ECO:0000259" key="6">
    <source>
        <dbReference type="Pfam" id="PF00931"/>
    </source>
</evidence>
<organism evidence="8 9">
    <name type="scientific">Eragrostis curvula</name>
    <name type="common">weeping love grass</name>
    <dbReference type="NCBI Taxonomy" id="38414"/>
    <lineage>
        <taxon>Eukaryota</taxon>
        <taxon>Viridiplantae</taxon>
        <taxon>Streptophyta</taxon>
        <taxon>Embryophyta</taxon>
        <taxon>Tracheophyta</taxon>
        <taxon>Spermatophyta</taxon>
        <taxon>Magnoliopsida</taxon>
        <taxon>Liliopsida</taxon>
        <taxon>Poales</taxon>
        <taxon>Poaceae</taxon>
        <taxon>PACMAD clade</taxon>
        <taxon>Chloridoideae</taxon>
        <taxon>Eragrostideae</taxon>
        <taxon>Eragrostidinae</taxon>
        <taxon>Eragrostis</taxon>
    </lineage>
</organism>
<evidence type="ECO:0000256" key="3">
    <source>
        <dbReference type="ARBA" id="ARBA00022737"/>
    </source>
</evidence>
<dbReference type="EMBL" id="RWGY01000013">
    <property type="protein sequence ID" value="TVU26591.1"/>
    <property type="molecule type" value="Genomic_DNA"/>
</dbReference>
<evidence type="ECO:0000256" key="2">
    <source>
        <dbReference type="ARBA" id="ARBA00022614"/>
    </source>
</evidence>
<evidence type="ECO:0000259" key="7">
    <source>
        <dbReference type="Pfam" id="PF18052"/>
    </source>
</evidence>
<dbReference type="PANTHER" id="PTHR19338:SF48">
    <property type="entry name" value="OS12G0166600 PROTEIN"/>
    <property type="match status" value="1"/>
</dbReference>
<evidence type="ECO:0000256" key="4">
    <source>
        <dbReference type="ARBA" id="ARBA00022741"/>
    </source>
</evidence>
<protein>
    <recommendedName>
        <fullName evidence="10">Rx N-terminal domain-containing protein</fullName>
    </recommendedName>
</protein>
<dbReference type="Gene3D" id="1.20.5.4130">
    <property type="match status" value="1"/>
</dbReference>
<evidence type="ECO:0000313" key="9">
    <source>
        <dbReference type="Proteomes" id="UP000324897"/>
    </source>
</evidence>
<feature type="domain" description="Disease resistance N-terminal" evidence="7">
    <location>
        <begin position="5"/>
        <end position="87"/>
    </location>
</feature>
<dbReference type="GO" id="GO:0043531">
    <property type="term" value="F:ADP binding"/>
    <property type="evidence" value="ECO:0007669"/>
    <property type="project" value="InterPro"/>
</dbReference>